<evidence type="ECO:0000313" key="3">
    <source>
        <dbReference type="Proteomes" id="UP000541558"/>
    </source>
</evidence>
<feature type="region of interest" description="Disordered" evidence="1">
    <location>
        <begin position="810"/>
        <end position="917"/>
    </location>
</feature>
<feature type="compositionally biased region" description="Basic and acidic residues" evidence="1">
    <location>
        <begin position="870"/>
        <end position="885"/>
    </location>
</feature>
<feature type="compositionally biased region" description="Basic and acidic residues" evidence="1">
    <location>
        <begin position="533"/>
        <end position="548"/>
    </location>
</feature>
<sequence>MFASLHSAFSSAGSKYGANGPSSKQSYTTTATLPARFSVHVAPQKAPGFAASPYYPQSANVINKSDRDGAVGYRPSIPQAQYPGPPRYDDRYAHAHPAPPRLNTSAPAAIPRGYADPKLSAPAPAPVSIPAPPRNGVPNFNIYQGSAQDTYIYEQSQGSKSDLLSTSEFDSVVSPSPTESMSSTVTMRGGADTPRTDAGSLEPSPVEPPTPMSRRNSLVFNGGPPPPMAMGMHGSYTGRSAGPAPPPVGRMGAFPPHMAAAMNRTPSMDSVDVRERIAIANAEYNSASTGSYYSSPEPSTKSHTPSPPQHASHPIPPMTPGSSSSQRLPQQQQPQAVYSEPAYIHTSPEATHAHIQGPSGTRSRSISPPQPQPLQQQQQGAYPDTRPSSRHEIRRPSPPQQQSSGYGSGASTPQMRRSPSQRGDYNLPPSSNSPPTYPQADDYFTQNAASSSRHAPQQQQAYGPDAGYANNMKYSTTPSSSPPREDPYAQDRRDRSSSSSPPEISRQTSTRYSSGAGHQERDRYSHSPPDTSVRLDDDGYSRERDVPRRERKVSYSSSMGRPIPDAPVSYASSSGSNSSSSTARGDRDRDRDRERDYAPRDRASRDRDRERERDRDRDRDYYSSSSSRDRDRDRDARRNSVYPAEALNQQQQQSTVPFHKSTPPSPPNQNQNLKYPVPPSAPLPPLPNGPQRQGSYPPPAAPERMTRQRSVSMSSAPHAPSRLSTVEDVSMSMSNMSLGPEETSFNGGRGPRHPDLGTPSSNAVPMPSTGLETDPVGAPVYRRRRMSVISQVSDAGSMATTATGVSNAATIASSALPPPPSASMPPREYAQESRSHRSASDPPAPIPAAIPPSQQQQAYRAEQQPAPYRRMSDGDRPASRYDLKVNTEYAVEYGKQYTPHPEPVRRYSDGETSATLPSVGFRSLGQQQQQQQQYQQQYGQYQQGGLMGGRNVRWNDNLICPSPVLPSAKRQGWYNRRGDQLWTNDGMFRPAPADQQYPPDLDDYPDHGEGWQNEDGVRIDMEHRRIPKVPRRSALKVPGGVSSSAGGGVSFA</sequence>
<comment type="caution">
    <text evidence="2">The sequence shown here is derived from an EMBL/GenBank/DDBJ whole genome shotgun (WGS) entry which is preliminary data.</text>
</comment>
<evidence type="ECO:0000256" key="1">
    <source>
        <dbReference type="SAM" id="MobiDB-lite"/>
    </source>
</evidence>
<feature type="compositionally biased region" description="Polar residues" evidence="1">
    <location>
        <begin position="358"/>
        <end position="367"/>
    </location>
</feature>
<dbReference type="AlphaFoldDB" id="A0A8H5AR16"/>
<feature type="region of interest" description="Disordered" evidence="1">
    <location>
        <begin position="282"/>
        <end position="779"/>
    </location>
</feature>
<accession>A0A8H5AR16</accession>
<name>A0A8H5AR16_9AGAR</name>
<feature type="compositionally biased region" description="Basic and acidic residues" evidence="1">
    <location>
        <begin position="584"/>
        <end position="638"/>
    </location>
</feature>
<feature type="compositionally biased region" description="Low complexity" evidence="1">
    <location>
        <begin position="322"/>
        <end position="335"/>
    </location>
</feature>
<dbReference type="Proteomes" id="UP000541558">
    <property type="component" value="Unassembled WGS sequence"/>
</dbReference>
<evidence type="ECO:0000313" key="2">
    <source>
        <dbReference type="EMBL" id="KAF5309309.1"/>
    </source>
</evidence>
<feature type="compositionally biased region" description="Polar residues" evidence="1">
    <location>
        <begin position="158"/>
        <end position="186"/>
    </location>
</feature>
<feature type="compositionally biased region" description="Basic and acidic residues" evidence="1">
    <location>
        <begin position="829"/>
        <end position="839"/>
    </location>
</feature>
<feature type="compositionally biased region" description="Basic and acidic residues" evidence="1">
    <location>
        <begin position="483"/>
        <end position="496"/>
    </location>
</feature>
<protein>
    <submittedName>
        <fullName evidence="2">Uncharacterized protein</fullName>
    </submittedName>
</protein>
<keyword evidence="3" id="KW-1185">Reference proteome</keyword>
<feature type="compositionally biased region" description="Polar residues" evidence="1">
    <location>
        <begin position="647"/>
        <end position="656"/>
    </location>
</feature>
<feature type="compositionally biased region" description="Low complexity" evidence="1">
    <location>
        <begin position="569"/>
        <end position="583"/>
    </location>
</feature>
<feature type="compositionally biased region" description="Polar residues" evidence="1">
    <location>
        <begin position="283"/>
        <end position="304"/>
    </location>
</feature>
<feature type="region of interest" description="Disordered" evidence="1">
    <location>
        <begin position="1029"/>
        <end position="1052"/>
    </location>
</feature>
<feature type="compositionally biased region" description="Pro residues" evidence="1">
    <location>
        <begin position="676"/>
        <end position="688"/>
    </location>
</feature>
<organism evidence="2 3">
    <name type="scientific">Ephemerocybe angulata</name>
    <dbReference type="NCBI Taxonomy" id="980116"/>
    <lineage>
        <taxon>Eukaryota</taxon>
        <taxon>Fungi</taxon>
        <taxon>Dikarya</taxon>
        <taxon>Basidiomycota</taxon>
        <taxon>Agaricomycotina</taxon>
        <taxon>Agaricomycetes</taxon>
        <taxon>Agaricomycetidae</taxon>
        <taxon>Agaricales</taxon>
        <taxon>Agaricineae</taxon>
        <taxon>Psathyrellaceae</taxon>
        <taxon>Ephemerocybe</taxon>
    </lineage>
</organism>
<dbReference type="EMBL" id="JAACJK010000237">
    <property type="protein sequence ID" value="KAF5309309.1"/>
    <property type="molecule type" value="Genomic_DNA"/>
</dbReference>
<proteinExistence type="predicted"/>
<gene>
    <name evidence="2" type="ORF">D9611_014403</name>
</gene>
<feature type="compositionally biased region" description="Low complexity" evidence="1">
    <location>
        <begin position="400"/>
        <end position="411"/>
    </location>
</feature>
<feature type="compositionally biased region" description="Polar residues" evidence="1">
    <location>
        <begin position="412"/>
        <end position="430"/>
    </location>
</feature>
<feature type="region of interest" description="Disordered" evidence="1">
    <location>
        <begin position="158"/>
        <end position="252"/>
    </location>
</feature>
<dbReference type="OrthoDB" id="3255922at2759"/>
<feature type="compositionally biased region" description="Low complexity" evidence="1">
    <location>
        <begin position="851"/>
        <end position="867"/>
    </location>
</feature>
<reference evidence="2 3" key="1">
    <citation type="journal article" date="2020" name="ISME J.">
        <title>Uncovering the hidden diversity of litter-decomposition mechanisms in mushroom-forming fungi.</title>
        <authorList>
            <person name="Floudas D."/>
            <person name="Bentzer J."/>
            <person name="Ahren D."/>
            <person name="Johansson T."/>
            <person name="Persson P."/>
            <person name="Tunlid A."/>
        </authorList>
    </citation>
    <scope>NUCLEOTIDE SEQUENCE [LARGE SCALE GENOMIC DNA]</scope>
    <source>
        <strain evidence="2 3">CBS 175.51</strain>
    </source>
</reference>
<feature type="compositionally biased region" description="Polar residues" evidence="1">
    <location>
        <begin position="501"/>
        <end position="513"/>
    </location>
</feature>
<feature type="compositionally biased region" description="Polar residues" evidence="1">
    <location>
        <begin position="444"/>
        <end position="461"/>
    </location>
</feature>